<comment type="caution">
    <text evidence="10">The sequence shown here is derived from an EMBL/GenBank/DDBJ whole genome shotgun (WGS) entry which is preliminary data.</text>
</comment>
<keyword evidence="5" id="KW-0539">Nucleus</keyword>
<dbReference type="STRING" id="50429.A0A2B4RGL5"/>
<feature type="compositionally biased region" description="Basic and acidic residues" evidence="6">
    <location>
        <begin position="236"/>
        <end position="252"/>
    </location>
</feature>
<dbReference type="GO" id="GO:0005634">
    <property type="term" value="C:nucleus"/>
    <property type="evidence" value="ECO:0007669"/>
    <property type="project" value="UniProtKB-SubCell"/>
</dbReference>
<dbReference type="SUPFAM" id="SSF54160">
    <property type="entry name" value="Chromo domain-like"/>
    <property type="match status" value="1"/>
</dbReference>
<dbReference type="PROSITE" id="PS50262">
    <property type="entry name" value="G_PROTEIN_RECEP_F1_2"/>
    <property type="match status" value="1"/>
</dbReference>
<dbReference type="InterPro" id="IPR016197">
    <property type="entry name" value="Chromo-like_dom_sf"/>
</dbReference>
<dbReference type="OrthoDB" id="5989727at2759"/>
<dbReference type="Gene3D" id="1.20.1070.10">
    <property type="entry name" value="Rhodopsin 7-helix transmembrane proteins"/>
    <property type="match status" value="1"/>
</dbReference>
<feature type="transmembrane region" description="Helical" evidence="7">
    <location>
        <begin position="36"/>
        <end position="54"/>
    </location>
</feature>
<evidence type="ECO:0000256" key="4">
    <source>
        <dbReference type="ARBA" id="ARBA00023136"/>
    </source>
</evidence>
<dbReference type="InterPro" id="IPR017452">
    <property type="entry name" value="GPCR_Rhodpsn_7TM"/>
</dbReference>
<feature type="region of interest" description="Disordered" evidence="6">
    <location>
        <begin position="301"/>
        <end position="414"/>
    </location>
</feature>
<dbReference type="PANTHER" id="PTHR45698">
    <property type="entry name" value="TRACE AMINE-ASSOCIATED RECEPTOR 19N-RELATED"/>
    <property type="match status" value="1"/>
</dbReference>
<gene>
    <name evidence="10" type="primary">cec-1</name>
    <name evidence="10" type="ORF">AWC38_SpisGene19784</name>
</gene>
<sequence length="461" mass="51541">MMYAVFMAPVFLVKIAGVHPDGIGGLVLCKLVTGGNLSWFGAASSIVTLVAIAFERYNAVLYPFNNIGAFTKFKLKVIIASSWIFSTLFNIPLFLAVGLDERANKCAQLFPKEWMAKATSWSWFLLPAFSTALMAFLYCRVVYNLWIKDKDQDQLTQQQMGKVEYFIKWKGYSQKYNTWEPEENVLDPRLLRAFRQRLTARKGKFKGKKKKMLVTEENPEKPDTSSAVVQQVTSVNDHESDSEIDECSREVDPPPAKRRRRRRKRNLPKVDEGSGEAVPSLEVETTVPLVVTEVDEKTVKVEITESEERSPDKESENKIAESDSNIEKANLKEAAPPTSDVCELETSPCNAGCSSSLKTDKLETPLPEKASVIEREIQSKPSTAEIPTVSSSPPSSSRHEVPPPAAPTEMKNTPVIPRYSRFEFLANSMIITDVTTERGTVTVKECSAYEGFYGPEPDRSG</sequence>
<keyword evidence="11" id="KW-1185">Reference proteome</keyword>
<dbReference type="PROSITE" id="PS00598">
    <property type="entry name" value="CHROMO_1"/>
    <property type="match status" value="1"/>
</dbReference>
<proteinExistence type="predicted"/>
<dbReference type="InterPro" id="IPR023779">
    <property type="entry name" value="Chromodomain_CS"/>
</dbReference>
<dbReference type="SUPFAM" id="SSF81321">
    <property type="entry name" value="Family A G protein-coupled receptor-like"/>
    <property type="match status" value="1"/>
</dbReference>
<dbReference type="CDD" id="cd00637">
    <property type="entry name" value="7tm_classA_rhodopsin-like"/>
    <property type="match status" value="1"/>
</dbReference>
<feature type="transmembrane region" description="Helical" evidence="7">
    <location>
        <begin position="75"/>
        <end position="95"/>
    </location>
</feature>
<protein>
    <submittedName>
        <fullName evidence="10">Chromo domain-containing protein cec-1</fullName>
    </submittedName>
</protein>
<dbReference type="PROSITE" id="PS00237">
    <property type="entry name" value="G_PROTEIN_RECEP_F1_1"/>
    <property type="match status" value="1"/>
</dbReference>
<keyword evidence="4 7" id="KW-0472">Membrane</keyword>
<feature type="compositionally biased region" description="Low complexity" evidence="6">
    <location>
        <begin position="224"/>
        <end position="235"/>
    </location>
</feature>
<dbReference type="Pfam" id="PF17218">
    <property type="entry name" value="CBX7_C"/>
    <property type="match status" value="1"/>
</dbReference>
<dbReference type="InterPro" id="IPR000953">
    <property type="entry name" value="Chromo/chromo_shadow_dom"/>
</dbReference>
<feature type="region of interest" description="Disordered" evidence="6">
    <location>
        <begin position="202"/>
        <end position="281"/>
    </location>
</feature>
<dbReference type="EMBL" id="LSMT01000589">
    <property type="protein sequence ID" value="PFX15973.1"/>
    <property type="molecule type" value="Genomic_DNA"/>
</dbReference>
<evidence type="ECO:0000256" key="1">
    <source>
        <dbReference type="ARBA" id="ARBA00004370"/>
    </source>
</evidence>
<feature type="transmembrane region" description="Helical" evidence="7">
    <location>
        <begin position="121"/>
        <end position="143"/>
    </location>
</feature>
<dbReference type="SMART" id="SM00298">
    <property type="entry name" value="CHROMO"/>
    <property type="match status" value="1"/>
</dbReference>
<feature type="compositionally biased region" description="Basic and acidic residues" evidence="6">
    <location>
        <begin position="301"/>
        <end position="331"/>
    </location>
</feature>
<organism evidence="10 11">
    <name type="scientific">Stylophora pistillata</name>
    <name type="common">Smooth cauliflower coral</name>
    <dbReference type="NCBI Taxonomy" id="50429"/>
    <lineage>
        <taxon>Eukaryota</taxon>
        <taxon>Metazoa</taxon>
        <taxon>Cnidaria</taxon>
        <taxon>Anthozoa</taxon>
        <taxon>Hexacorallia</taxon>
        <taxon>Scleractinia</taxon>
        <taxon>Astrocoeniina</taxon>
        <taxon>Pocilloporidae</taxon>
        <taxon>Stylophora</taxon>
    </lineage>
</organism>
<feature type="compositionally biased region" description="Basic residues" evidence="6">
    <location>
        <begin position="256"/>
        <end position="267"/>
    </location>
</feature>
<reference evidence="11" key="1">
    <citation type="journal article" date="2017" name="bioRxiv">
        <title>Comparative analysis of the genomes of Stylophora pistillata and Acropora digitifera provides evidence for extensive differences between species of corals.</title>
        <authorList>
            <person name="Voolstra C.R."/>
            <person name="Li Y."/>
            <person name="Liew Y.J."/>
            <person name="Baumgarten S."/>
            <person name="Zoccola D."/>
            <person name="Flot J.-F."/>
            <person name="Tambutte S."/>
            <person name="Allemand D."/>
            <person name="Aranda M."/>
        </authorList>
    </citation>
    <scope>NUCLEOTIDE SEQUENCE [LARGE SCALE GENOMIC DNA]</scope>
</reference>
<dbReference type="AlphaFoldDB" id="A0A2B4RGL5"/>
<feature type="compositionally biased region" description="Basic residues" evidence="6">
    <location>
        <begin position="202"/>
        <end position="212"/>
    </location>
</feature>
<evidence type="ECO:0000256" key="2">
    <source>
        <dbReference type="ARBA" id="ARBA00022692"/>
    </source>
</evidence>
<evidence type="ECO:0000256" key="3">
    <source>
        <dbReference type="ARBA" id="ARBA00022989"/>
    </source>
</evidence>
<feature type="compositionally biased region" description="Polar residues" evidence="6">
    <location>
        <begin position="347"/>
        <end position="357"/>
    </location>
</feature>
<dbReference type="GO" id="GO:0004930">
    <property type="term" value="F:G protein-coupled receptor activity"/>
    <property type="evidence" value="ECO:0007669"/>
    <property type="project" value="InterPro"/>
</dbReference>
<evidence type="ECO:0000259" key="9">
    <source>
        <dbReference type="PROSITE" id="PS50262"/>
    </source>
</evidence>
<name>A0A2B4RGL5_STYPI</name>
<dbReference type="PANTHER" id="PTHR45698:SF1">
    <property type="entry name" value="TRACE AMINE-ASSOCIATED RECEPTOR 13C-LIKE"/>
    <property type="match status" value="1"/>
</dbReference>
<dbReference type="GO" id="GO:0016020">
    <property type="term" value="C:membrane"/>
    <property type="evidence" value="ECO:0007669"/>
    <property type="project" value="UniProtKB-SubCell"/>
</dbReference>
<evidence type="ECO:0000313" key="11">
    <source>
        <dbReference type="Proteomes" id="UP000225706"/>
    </source>
</evidence>
<dbReference type="CDD" id="cd18627">
    <property type="entry name" value="CD_polycomb_like"/>
    <property type="match status" value="1"/>
</dbReference>
<accession>A0A2B4RGL5</accession>
<dbReference type="Proteomes" id="UP000225706">
    <property type="component" value="Unassembled WGS sequence"/>
</dbReference>
<evidence type="ECO:0000313" key="10">
    <source>
        <dbReference type="EMBL" id="PFX15973.1"/>
    </source>
</evidence>
<evidence type="ECO:0000256" key="6">
    <source>
        <dbReference type="SAM" id="MobiDB-lite"/>
    </source>
</evidence>
<dbReference type="Pfam" id="PF00001">
    <property type="entry name" value="7tm_1"/>
    <property type="match status" value="1"/>
</dbReference>
<evidence type="ECO:0000256" key="7">
    <source>
        <dbReference type="SAM" id="Phobius"/>
    </source>
</evidence>
<dbReference type="InterPro" id="IPR000276">
    <property type="entry name" value="GPCR_Rhodpsn"/>
</dbReference>
<keyword evidence="2 7" id="KW-0812">Transmembrane</keyword>
<feature type="compositionally biased region" description="Low complexity" evidence="6">
    <location>
        <begin position="387"/>
        <end position="396"/>
    </location>
</feature>
<dbReference type="PROSITE" id="PS50013">
    <property type="entry name" value="CHROMO_2"/>
    <property type="match status" value="1"/>
</dbReference>
<dbReference type="InterPro" id="IPR033773">
    <property type="entry name" value="CBX7_C"/>
</dbReference>
<comment type="subcellular location">
    <subcellularLocation>
        <location evidence="1">Membrane</location>
    </subcellularLocation>
</comment>
<feature type="domain" description="Chromo" evidence="8">
    <location>
        <begin position="136"/>
        <end position="206"/>
    </location>
</feature>
<dbReference type="Gene3D" id="2.40.50.40">
    <property type="match status" value="1"/>
</dbReference>
<evidence type="ECO:0000256" key="5">
    <source>
        <dbReference type="ARBA" id="ARBA00023242"/>
    </source>
</evidence>
<evidence type="ECO:0000259" key="8">
    <source>
        <dbReference type="PROSITE" id="PS50013"/>
    </source>
</evidence>
<feature type="domain" description="G-protein coupled receptors family 1 profile" evidence="9">
    <location>
        <begin position="44"/>
        <end position="145"/>
    </location>
</feature>
<keyword evidence="3 7" id="KW-1133">Transmembrane helix</keyword>